<name>A0A2I0WEM9_9ASPA</name>
<proteinExistence type="predicted"/>
<dbReference type="CDD" id="cd01650">
    <property type="entry name" value="RT_nLTR_like"/>
    <property type="match status" value="1"/>
</dbReference>
<feature type="domain" description="Reverse transcriptase" evidence="1">
    <location>
        <begin position="172"/>
        <end position="451"/>
    </location>
</feature>
<reference evidence="2 3" key="2">
    <citation type="journal article" date="2017" name="Nature">
        <title>The Apostasia genome and the evolution of orchids.</title>
        <authorList>
            <person name="Zhang G.Q."/>
            <person name="Liu K.W."/>
            <person name="Li Z."/>
            <person name="Lohaus R."/>
            <person name="Hsiao Y.Y."/>
            <person name="Niu S.C."/>
            <person name="Wang J.Y."/>
            <person name="Lin Y.C."/>
            <person name="Xu Q."/>
            <person name="Chen L.J."/>
            <person name="Yoshida K."/>
            <person name="Fujiwara S."/>
            <person name="Wang Z.W."/>
            <person name="Zhang Y.Q."/>
            <person name="Mitsuda N."/>
            <person name="Wang M."/>
            <person name="Liu G.H."/>
            <person name="Pecoraro L."/>
            <person name="Huang H.X."/>
            <person name="Xiao X.J."/>
            <person name="Lin M."/>
            <person name="Wu X.Y."/>
            <person name="Wu W.L."/>
            <person name="Chen Y.Y."/>
            <person name="Chang S.B."/>
            <person name="Sakamoto S."/>
            <person name="Ohme-Takagi M."/>
            <person name="Yagi M."/>
            <person name="Zeng S.J."/>
            <person name="Shen C.Y."/>
            <person name="Yeh C.M."/>
            <person name="Luo Y.B."/>
            <person name="Tsai W.C."/>
            <person name="Van de Peer Y."/>
            <person name="Liu Z.J."/>
        </authorList>
    </citation>
    <scope>NUCLEOTIDE SEQUENCE [LARGE SCALE GENOMIC DNA]</scope>
    <source>
        <tissue evidence="2">The whole plant</tissue>
    </source>
</reference>
<organism evidence="2 3">
    <name type="scientific">Dendrobium catenatum</name>
    <dbReference type="NCBI Taxonomy" id="906689"/>
    <lineage>
        <taxon>Eukaryota</taxon>
        <taxon>Viridiplantae</taxon>
        <taxon>Streptophyta</taxon>
        <taxon>Embryophyta</taxon>
        <taxon>Tracheophyta</taxon>
        <taxon>Spermatophyta</taxon>
        <taxon>Magnoliopsida</taxon>
        <taxon>Liliopsida</taxon>
        <taxon>Asparagales</taxon>
        <taxon>Orchidaceae</taxon>
        <taxon>Epidendroideae</taxon>
        <taxon>Malaxideae</taxon>
        <taxon>Dendrobiinae</taxon>
        <taxon>Dendrobium</taxon>
    </lineage>
</organism>
<dbReference type="InterPro" id="IPR000477">
    <property type="entry name" value="RT_dom"/>
</dbReference>
<dbReference type="AlphaFoldDB" id="A0A2I0WEM9"/>
<dbReference type="PROSITE" id="PS50878">
    <property type="entry name" value="RT_POL"/>
    <property type="match status" value="1"/>
</dbReference>
<reference evidence="2 3" key="1">
    <citation type="journal article" date="2016" name="Sci. Rep.">
        <title>The Dendrobium catenatum Lindl. genome sequence provides insights into polysaccharide synthase, floral development and adaptive evolution.</title>
        <authorList>
            <person name="Zhang G.Q."/>
            <person name="Xu Q."/>
            <person name="Bian C."/>
            <person name="Tsai W.C."/>
            <person name="Yeh C.M."/>
            <person name="Liu K.W."/>
            <person name="Yoshida K."/>
            <person name="Zhang L.S."/>
            <person name="Chang S.B."/>
            <person name="Chen F."/>
            <person name="Shi Y."/>
            <person name="Su Y.Y."/>
            <person name="Zhang Y.Q."/>
            <person name="Chen L.J."/>
            <person name="Yin Y."/>
            <person name="Lin M."/>
            <person name="Huang H."/>
            <person name="Deng H."/>
            <person name="Wang Z.W."/>
            <person name="Zhu S.L."/>
            <person name="Zhao X."/>
            <person name="Deng C."/>
            <person name="Niu S.C."/>
            <person name="Huang J."/>
            <person name="Wang M."/>
            <person name="Liu G.H."/>
            <person name="Yang H.J."/>
            <person name="Xiao X.J."/>
            <person name="Hsiao Y.Y."/>
            <person name="Wu W.L."/>
            <person name="Chen Y.Y."/>
            <person name="Mitsuda N."/>
            <person name="Ohme-Takagi M."/>
            <person name="Luo Y.B."/>
            <person name="Van de Peer Y."/>
            <person name="Liu Z.J."/>
        </authorList>
    </citation>
    <scope>NUCLEOTIDE SEQUENCE [LARGE SCALE GENOMIC DNA]</scope>
    <source>
        <tissue evidence="2">The whole plant</tissue>
    </source>
</reference>
<gene>
    <name evidence="2" type="ORF">MA16_Dca023859</name>
</gene>
<dbReference type="InterPro" id="IPR043502">
    <property type="entry name" value="DNA/RNA_pol_sf"/>
</dbReference>
<dbReference type="STRING" id="906689.A0A2I0WEM9"/>
<evidence type="ECO:0000313" key="2">
    <source>
        <dbReference type="EMBL" id="PKU74126.1"/>
    </source>
</evidence>
<dbReference type="PANTHER" id="PTHR31635:SF196">
    <property type="entry name" value="REVERSE TRANSCRIPTASE DOMAIN-CONTAINING PROTEIN-RELATED"/>
    <property type="match status" value="1"/>
</dbReference>
<dbReference type="Proteomes" id="UP000233837">
    <property type="component" value="Unassembled WGS sequence"/>
</dbReference>
<keyword evidence="3" id="KW-1185">Reference proteome</keyword>
<dbReference type="EMBL" id="KZ502689">
    <property type="protein sequence ID" value="PKU74126.1"/>
    <property type="molecule type" value="Genomic_DNA"/>
</dbReference>
<accession>A0A2I0WEM9</accession>
<evidence type="ECO:0000313" key="3">
    <source>
        <dbReference type="Proteomes" id="UP000233837"/>
    </source>
</evidence>
<sequence length="601" mass="69096">MENTYLLDDYIANLNLLNTAKINLAHLHDQEENFWKQKANAKFTTEGDRNTKFFHAIANRNRSNNFICKIMNDDGSFIESDSSICNSGVDYFKNTFNDSFCNSPITNPAIIPKIIDDNDNILLCCPPSELEIYNVIMDLNGDSVAGPDGFTTKFFQKMWSIIKKDIIDVVNDLFVGNPYPKFFTSTNIVLIPKVNGANKWKNFRPISLCSFFNKLISKIISNRLVNILPRIISINQTGFVKGRSIFDNVLLTQEMAHEINTKSKGGNIIVKLDISKAYDNLNWNFLYKVLSLVGFSNVFINLIKNSIENCYFFVIINGRNHDFFKSSKGLRQCDNLSPALFIIAMEFFSRGIDDLYLRNPKLYYRTIRGIHISHLSFADDFILFSNGSINNIKLLHNFLDYFNKVSGLAINKEKSSFIAGKTINRERILAIQRCCGFHSKSLPITYLGTPIYKGKKRSLLFEDIFAHFQKKLNHWSSNFLSYGGRLVLIKSVLNSIPVYLFHTLQLSATICLRIERLINKFFWGSKYSNGIRWSSWNNICGELKEGGLGCKNLTDLSQAFSHKLWFYFRTNSSLWAHFMHAKYCKNLHPLLGEYKTYDSHT</sequence>
<dbReference type="SUPFAM" id="SSF56672">
    <property type="entry name" value="DNA/RNA polymerases"/>
    <property type="match status" value="1"/>
</dbReference>
<protein>
    <submittedName>
        <fullName evidence="2">Ribonuclease H protein</fullName>
    </submittedName>
</protein>
<evidence type="ECO:0000259" key="1">
    <source>
        <dbReference type="PROSITE" id="PS50878"/>
    </source>
</evidence>
<dbReference type="Pfam" id="PF00078">
    <property type="entry name" value="RVT_1"/>
    <property type="match status" value="1"/>
</dbReference>
<dbReference type="PANTHER" id="PTHR31635">
    <property type="entry name" value="REVERSE TRANSCRIPTASE DOMAIN-CONTAINING PROTEIN-RELATED"/>
    <property type="match status" value="1"/>
</dbReference>